<keyword evidence="5" id="KW-1185">Reference proteome</keyword>
<dbReference type="InterPro" id="IPR001680">
    <property type="entry name" value="WD40_rpt"/>
</dbReference>
<dbReference type="EMBL" id="JACJPW010000006">
    <property type="protein sequence ID" value="MBD2180198.1"/>
    <property type="molecule type" value="Genomic_DNA"/>
</dbReference>
<dbReference type="InterPro" id="IPR015943">
    <property type="entry name" value="WD40/YVTN_repeat-like_dom_sf"/>
</dbReference>
<accession>A0A926VBB7</accession>
<dbReference type="Gene3D" id="2.130.10.10">
    <property type="entry name" value="YVTN repeat-like/Quinoprotein amine dehydrogenase"/>
    <property type="match status" value="2"/>
</dbReference>
<feature type="repeat" description="WD" evidence="3">
    <location>
        <begin position="322"/>
        <end position="364"/>
    </location>
</feature>
<comment type="caution">
    <text evidence="4">The sequence shown here is derived from an EMBL/GenBank/DDBJ whole genome shotgun (WGS) entry which is preliminary data.</text>
</comment>
<evidence type="ECO:0000256" key="1">
    <source>
        <dbReference type="ARBA" id="ARBA00022574"/>
    </source>
</evidence>
<dbReference type="PROSITE" id="PS00678">
    <property type="entry name" value="WD_REPEATS_1"/>
    <property type="match status" value="3"/>
</dbReference>
<keyword evidence="1 3" id="KW-0853">WD repeat</keyword>
<dbReference type="AlphaFoldDB" id="A0A926VBB7"/>
<dbReference type="Proteomes" id="UP000641646">
    <property type="component" value="Unassembled WGS sequence"/>
</dbReference>
<dbReference type="PRINTS" id="PR00320">
    <property type="entry name" value="GPROTEINBRPT"/>
</dbReference>
<dbReference type="PANTHER" id="PTHR19879:SF9">
    <property type="entry name" value="TRANSCRIPTION INITIATION FACTOR TFIID SUBUNIT 5"/>
    <property type="match status" value="1"/>
</dbReference>
<protein>
    <submittedName>
        <fullName evidence="4">WD40 repeat domain-containing protein</fullName>
    </submittedName>
</protein>
<feature type="repeat" description="WD" evidence="3">
    <location>
        <begin position="238"/>
        <end position="279"/>
    </location>
</feature>
<evidence type="ECO:0000313" key="4">
    <source>
        <dbReference type="EMBL" id="MBD2180198.1"/>
    </source>
</evidence>
<organism evidence="4 5">
    <name type="scientific">Aerosakkonema funiforme FACHB-1375</name>
    <dbReference type="NCBI Taxonomy" id="2949571"/>
    <lineage>
        <taxon>Bacteria</taxon>
        <taxon>Bacillati</taxon>
        <taxon>Cyanobacteriota</taxon>
        <taxon>Cyanophyceae</taxon>
        <taxon>Oscillatoriophycideae</taxon>
        <taxon>Aerosakkonematales</taxon>
        <taxon>Aerosakkonemataceae</taxon>
        <taxon>Aerosakkonema</taxon>
    </lineage>
</organism>
<dbReference type="Pfam" id="PF00400">
    <property type="entry name" value="WD40"/>
    <property type="match status" value="6"/>
</dbReference>
<sequence length="399" mass="43787">MTESITQPTGWDAVLGGQNAAPTNGVVLGGIEGVKRRFASVVIEQRIAALKEAIKYGKPGLEIVKKALYDESDLVQRSAYLMLRGRTAPEVRKALQRFNFYRFFECLRTLKGGTQVAISPDGETAAVVKSNKSIKVWNLPTEELLYVVPNSPKGKQLFHISLVGQTLVRSIQGASNFIEVWQEGELQHTLYGHEDLIGAIAISPDGQNLATGSQDKTIKIWDLNTGKLIYNISNSLVWGTHTGTVFYLSYSPDGQILISGGADGTVKLWNLRNRDKPRTFKIPLMGGLSIATSPNGEIIAAASWDNKIRLLHLETGEIIRILELDSGWANCLNFSPDGQILVSSGAYDKSIKFWDIKTAENLHTLTGNDKYVTCLAFSADGQTLYSAAQDKTIEVWGIK</sequence>
<feature type="repeat" description="WD" evidence="3">
    <location>
        <begin position="190"/>
        <end position="231"/>
    </location>
</feature>
<keyword evidence="2" id="KW-0677">Repeat</keyword>
<name>A0A926VBB7_9CYAN</name>
<proteinExistence type="predicted"/>
<dbReference type="CDD" id="cd00200">
    <property type="entry name" value="WD40"/>
    <property type="match status" value="1"/>
</dbReference>
<dbReference type="InterPro" id="IPR019775">
    <property type="entry name" value="WD40_repeat_CS"/>
</dbReference>
<dbReference type="SMART" id="SM00320">
    <property type="entry name" value="WD40"/>
    <property type="match status" value="6"/>
</dbReference>
<dbReference type="RefSeq" id="WP_190462147.1">
    <property type="nucleotide sequence ID" value="NZ_JACJPW010000006.1"/>
</dbReference>
<gene>
    <name evidence="4" type="ORF">H6G03_03550</name>
</gene>
<dbReference type="InterPro" id="IPR036322">
    <property type="entry name" value="WD40_repeat_dom_sf"/>
</dbReference>
<dbReference type="InterPro" id="IPR020472">
    <property type="entry name" value="WD40_PAC1"/>
</dbReference>
<evidence type="ECO:0000313" key="5">
    <source>
        <dbReference type="Proteomes" id="UP000641646"/>
    </source>
</evidence>
<dbReference type="SUPFAM" id="SSF50978">
    <property type="entry name" value="WD40 repeat-like"/>
    <property type="match status" value="1"/>
</dbReference>
<reference evidence="4" key="2">
    <citation type="submission" date="2020-08" db="EMBL/GenBank/DDBJ databases">
        <authorList>
            <person name="Chen M."/>
            <person name="Teng W."/>
            <person name="Zhao L."/>
            <person name="Hu C."/>
            <person name="Zhou Y."/>
            <person name="Han B."/>
            <person name="Song L."/>
            <person name="Shu W."/>
        </authorList>
    </citation>
    <scope>NUCLEOTIDE SEQUENCE</scope>
    <source>
        <strain evidence="4">FACHB-1375</strain>
    </source>
</reference>
<dbReference type="PANTHER" id="PTHR19879">
    <property type="entry name" value="TRANSCRIPTION INITIATION FACTOR TFIID"/>
    <property type="match status" value="1"/>
</dbReference>
<dbReference type="PROSITE" id="PS50294">
    <property type="entry name" value="WD_REPEATS_REGION"/>
    <property type="match status" value="3"/>
</dbReference>
<evidence type="ECO:0000256" key="2">
    <source>
        <dbReference type="ARBA" id="ARBA00022737"/>
    </source>
</evidence>
<evidence type="ECO:0000256" key="3">
    <source>
        <dbReference type="PROSITE-ProRule" id="PRU00221"/>
    </source>
</evidence>
<dbReference type="PROSITE" id="PS50082">
    <property type="entry name" value="WD_REPEATS_2"/>
    <property type="match status" value="4"/>
</dbReference>
<reference evidence="4" key="1">
    <citation type="journal article" date="2015" name="ISME J.">
        <title>Draft Genome Sequence of Streptomyces incarnatus NRRL8089, which Produces the Nucleoside Antibiotic Sinefungin.</title>
        <authorList>
            <person name="Oshima K."/>
            <person name="Hattori M."/>
            <person name="Shimizu H."/>
            <person name="Fukuda K."/>
            <person name="Nemoto M."/>
            <person name="Inagaki K."/>
            <person name="Tamura T."/>
        </authorList>
    </citation>
    <scope>NUCLEOTIDE SEQUENCE</scope>
    <source>
        <strain evidence="4">FACHB-1375</strain>
    </source>
</reference>
<feature type="repeat" description="WD" evidence="3">
    <location>
        <begin position="365"/>
        <end position="399"/>
    </location>
</feature>